<keyword evidence="2" id="KW-1185">Reference proteome</keyword>
<reference evidence="1 2" key="1">
    <citation type="submission" date="2021-05" db="EMBL/GenBank/DDBJ databases">
        <title>Roseococcus sp. XZZS9, whole genome shotgun sequencing project.</title>
        <authorList>
            <person name="Zhao G."/>
            <person name="Shen L."/>
        </authorList>
    </citation>
    <scope>NUCLEOTIDE SEQUENCE [LARGE SCALE GENOMIC DNA]</scope>
    <source>
        <strain evidence="1 2">XZZS9</strain>
    </source>
</reference>
<evidence type="ECO:0000313" key="2">
    <source>
        <dbReference type="Proteomes" id="UP000766336"/>
    </source>
</evidence>
<proteinExistence type="predicted"/>
<dbReference type="Proteomes" id="UP000766336">
    <property type="component" value="Unassembled WGS sequence"/>
</dbReference>
<accession>A0ABS5Q8R5</accession>
<organism evidence="1 2">
    <name type="scientific">Roseococcus pinisoli</name>
    <dbReference type="NCBI Taxonomy" id="2835040"/>
    <lineage>
        <taxon>Bacteria</taxon>
        <taxon>Pseudomonadati</taxon>
        <taxon>Pseudomonadota</taxon>
        <taxon>Alphaproteobacteria</taxon>
        <taxon>Acetobacterales</taxon>
        <taxon>Roseomonadaceae</taxon>
        <taxon>Roseococcus</taxon>
    </lineage>
</organism>
<dbReference type="InterPro" id="IPR019660">
    <property type="entry name" value="Put_sensory_transdc_reg_YbjN"/>
</dbReference>
<comment type="caution">
    <text evidence="1">The sequence shown here is derived from an EMBL/GenBank/DDBJ whole genome shotgun (WGS) entry which is preliminary data.</text>
</comment>
<dbReference type="EMBL" id="JAHCDA010000001">
    <property type="protein sequence ID" value="MBS7809347.1"/>
    <property type="molecule type" value="Genomic_DNA"/>
</dbReference>
<sequence>MSVMLAEVADDERATNPLDVLEQIVIANDWVFERRSDGEMAAEAPGKWCNYTLFFSWSPEISAMHFSCAFDVKVPDQRRGPLFELLALANERLWIGHFGLESDEGVPVFRHAVLLRGAPGASAESLEDMVDIAITECERFFPAFQFVLWGGKAPGQALEAAMLDCVGEA</sequence>
<evidence type="ECO:0000313" key="1">
    <source>
        <dbReference type="EMBL" id="MBS7809347.1"/>
    </source>
</evidence>
<name>A0ABS5Q8R5_9PROT</name>
<dbReference type="CDD" id="cd17033">
    <property type="entry name" value="DR1245-like"/>
    <property type="match status" value="1"/>
</dbReference>
<dbReference type="Pfam" id="PF10722">
    <property type="entry name" value="YbjN"/>
    <property type="match status" value="1"/>
</dbReference>
<gene>
    <name evidence="1" type="ORF">KHU32_00265</name>
</gene>
<protein>
    <submittedName>
        <fullName evidence="1">YbjN domain-containing protein</fullName>
    </submittedName>
</protein>